<reference evidence="2 3" key="1">
    <citation type="journal article" date="2014" name="Genome Biol. Evol.">
        <title>The secreted proteins of Achlya hypogyna and Thraustotheca clavata identify the ancestral oomycete secretome and reveal gene acquisitions by horizontal gene transfer.</title>
        <authorList>
            <person name="Misner I."/>
            <person name="Blouin N."/>
            <person name="Leonard G."/>
            <person name="Richards T.A."/>
            <person name="Lane C.E."/>
        </authorList>
    </citation>
    <scope>NUCLEOTIDE SEQUENCE [LARGE SCALE GENOMIC DNA]</scope>
    <source>
        <strain evidence="2 3">ATCC 48635</strain>
    </source>
</reference>
<feature type="compositionally biased region" description="Basic and acidic residues" evidence="1">
    <location>
        <begin position="124"/>
        <end position="134"/>
    </location>
</feature>
<evidence type="ECO:0000313" key="2">
    <source>
        <dbReference type="EMBL" id="OQR83416.1"/>
    </source>
</evidence>
<accession>A0A1V9YCK2</accession>
<dbReference type="EMBL" id="JNBR01002173">
    <property type="protein sequence ID" value="OQR83416.1"/>
    <property type="molecule type" value="Genomic_DNA"/>
</dbReference>
<evidence type="ECO:0000256" key="1">
    <source>
        <dbReference type="SAM" id="MobiDB-lite"/>
    </source>
</evidence>
<protein>
    <submittedName>
        <fullName evidence="2">Uncharacterized protein</fullName>
    </submittedName>
</protein>
<comment type="caution">
    <text evidence="2">The sequence shown here is derived from an EMBL/GenBank/DDBJ whole genome shotgun (WGS) entry which is preliminary data.</text>
</comment>
<proteinExistence type="predicted"/>
<evidence type="ECO:0000313" key="3">
    <source>
        <dbReference type="Proteomes" id="UP000243579"/>
    </source>
</evidence>
<dbReference type="Proteomes" id="UP000243579">
    <property type="component" value="Unassembled WGS sequence"/>
</dbReference>
<feature type="region of interest" description="Disordered" evidence="1">
    <location>
        <begin position="120"/>
        <end position="150"/>
    </location>
</feature>
<dbReference type="AlphaFoldDB" id="A0A1V9YCK2"/>
<name>A0A1V9YCK2_ACHHY</name>
<dbReference type="OrthoDB" id="67890at2759"/>
<gene>
    <name evidence="2" type="ORF">ACHHYP_14741</name>
</gene>
<organism evidence="2 3">
    <name type="scientific">Achlya hypogyna</name>
    <name type="common">Oomycete</name>
    <name type="synonym">Protoachlya hypogyna</name>
    <dbReference type="NCBI Taxonomy" id="1202772"/>
    <lineage>
        <taxon>Eukaryota</taxon>
        <taxon>Sar</taxon>
        <taxon>Stramenopiles</taxon>
        <taxon>Oomycota</taxon>
        <taxon>Saprolegniomycetes</taxon>
        <taxon>Saprolegniales</taxon>
        <taxon>Achlyaceae</taxon>
        <taxon>Achlya</taxon>
    </lineage>
</organism>
<sequence>MGGEGQMQASLGRVCLVSFPEHLGLLPVVVDGAYFRRVGLTFFDQLCQSVAPETPLVLCRTLEVKADDRAIVEWIRTPRELDMVMKDASGSCQRFHAVVDSGYTHGRICYATAASSPNFSPDIEPDHSESHDDSDLAGLDDLSPEWTAPAHPLEASTSVFDKLRTLFTREPSPPKPDASSWWTASTQFFRPTKKERQSETSTPVVVATPEPPKLASSQVFSRDRFATDRLSASHHIFLPRMEYATAVAAPAEAPTAPAKAPPVAALSAEPPQFVIASSWYKEADRLSASFQQQLPSLGASRTDVDGSFIWI</sequence>
<keyword evidence="3" id="KW-1185">Reference proteome</keyword>